<evidence type="ECO:0000256" key="4">
    <source>
        <dbReference type="PROSITE-ProRule" id="PRU00169"/>
    </source>
</evidence>
<dbReference type="Proteomes" id="UP000422569">
    <property type="component" value="Chromosome"/>
</dbReference>
<keyword evidence="7" id="KW-1185">Reference proteome</keyword>
<feature type="modified residue" description="4-aspartylphosphate" evidence="4">
    <location>
        <position position="191"/>
    </location>
</feature>
<dbReference type="SMART" id="SM00448">
    <property type="entry name" value="REC"/>
    <property type="match status" value="1"/>
</dbReference>
<dbReference type="Pfam" id="PF00072">
    <property type="entry name" value="Response_reg"/>
    <property type="match status" value="1"/>
</dbReference>
<evidence type="ECO:0000313" key="7">
    <source>
        <dbReference type="Proteomes" id="UP000422569"/>
    </source>
</evidence>
<dbReference type="Gene3D" id="3.40.50.2300">
    <property type="match status" value="1"/>
</dbReference>
<evidence type="ECO:0000313" key="6">
    <source>
        <dbReference type="EMBL" id="QGM97223.1"/>
    </source>
</evidence>
<dbReference type="Gene3D" id="1.10.1740.10">
    <property type="match status" value="1"/>
</dbReference>
<dbReference type="Pfam" id="PF22233">
    <property type="entry name" value="PhyR_sigma-like"/>
    <property type="match status" value="1"/>
</dbReference>
<dbReference type="InterPro" id="IPR036388">
    <property type="entry name" value="WH-like_DNA-bd_sf"/>
</dbReference>
<keyword evidence="3" id="KW-0804">Transcription</keyword>
<dbReference type="SUPFAM" id="SSF52172">
    <property type="entry name" value="CheY-like"/>
    <property type="match status" value="1"/>
</dbReference>
<keyword evidence="2" id="KW-0805">Transcription regulation</keyword>
<dbReference type="InterPro" id="IPR013324">
    <property type="entry name" value="RNA_pol_sigma_r3/r4-like"/>
</dbReference>
<dbReference type="InterPro" id="IPR014605">
    <property type="entry name" value="Sig_resp-reg_PhyR"/>
</dbReference>
<protein>
    <submittedName>
        <fullName evidence="6">Response regulator</fullName>
    </submittedName>
</protein>
<dbReference type="CDD" id="cd17540">
    <property type="entry name" value="REC_PhyR"/>
    <property type="match status" value="1"/>
</dbReference>
<dbReference type="PROSITE" id="PS50110">
    <property type="entry name" value="RESPONSE_REGULATORY"/>
    <property type="match status" value="1"/>
</dbReference>
<dbReference type="InterPro" id="IPR053867">
    <property type="entry name" value="PhyR_sigma4"/>
</dbReference>
<accession>A0A6B8M7B6</accession>
<dbReference type="SUPFAM" id="SSF88659">
    <property type="entry name" value="Sigma3 and sigma4 domains of RNA polymerase sigma factors"/>
    <property type="match status" value="1"/>
</dbReference>
<dbReference type="PANTHER" id="PTHR44591:SF3">
    <property type="entry name" value="RESPONSE REGULATORY DOMAIN-CONTAINING PROTEIN"/>
    <property type="match status" value="1"/>
</dbReference>
<dbReference type="Pfam" id="PF22029">
    <property type="entry name" value="PhyR_sigma2"/>
    <property type="match status" value="1"/>
</dbReference>
<dbReference type="InterPro" id="IPR011006">
    <property type="entry name" value="CheY-like_superfamily"/>
</dbReference>
<proteinExistence type="predicted"/>
<dbReference type="KEGG" id="mpar:F7D14_06850"/>
<evidence type="ECO:0000256" key="1">
    <source>
        <dbReference type="ARBA" id="ARBA00022553"/>
    </source>
</evidence>
<dbReference type="GO" id="GO:0000160">
    <property type="term" value="P:phosphorelay signal transduction system"/>
    <property type="evidence" value="ECO:0007669"/>
    <property type="project" value="InterPro"/>
</dbReference>
<dbReference type="PIRSF" id="PIRSF036400">
    <property type="entry name" value="RR_Ctr_UCP036400"/>
    <property type="match status" value="1"/>
</dbReference>
<dbReference type="RefSeq" id="WP_026016411.1">
    <property type="nucleotide sequence ID" value="NZ_CP044331.1"/>
</dbReference>
<dbReference type="AlphaFoldDB" id="A0A6B8M7B6"/>
<keyword evidence="1 4" id="KW-0597">Phosphoprotein</keyword>
<evidence type="ECO:0000259" key="5">
    <source>
        <dbReference type="PROSITE" id="PS50110"/>
    </source>
</evidence>
<organism evidence="6 7">
    <name type="scientific">Methylocystis parvus</name>
    <dbReference type="NCBI Taxonomy" id="134"/>
    <lineage>
        <taxon>Bacteria</taxon>
        <taxon>Pseudomonadati</taxon>
        <taxon>Pseudomonadota</taxon>
        <taxon>Alphaproteobacteria</taxon>
        <taxon>Hyphomicrobiales</taxon>
        <taxon>Methylocystaceae</taxon>
        <taxon>Methylocystis</taxon>
    </lineage>
</organism>
<dbReference type="PANTHER" id="PTHR44591">
    <property type="entry name" value="STRESS RESPONSE REGULATOR PROTEIN 1"/>
    <property type="match status" value="1"/>
</dbReference>
<evidence type="ECO:0000256" key="2">
    <source>
        <dbReference type="ARBA" id="ARBA00023015"/>
    </source>
</evidence>
<dbReference type="InterPro" id="IPR050595">
    <property type="entry name" value="Bact_response_regulator"/>
</dbReference>
<gene>
    <name evidence="6" type="ORF">F7D14_06850</name>
</gene>
<reference evidence="6 7" key="1">
    <citation type="submission" date="2019-09" db="EMBL/GenBank/DDBJ databases">
        <title>Isolation and complete genome sequencing of Methylocystis species.</title>
        <authorList>
            <person name="Rumah B.L."/>
            <person name="Stead C.E."/>
            <person name="Stevens B.C."/>
            <person name="Minton N.P."/>
            <person name="Grosse-Honebrink A."/>
            <person name="Zhang Y."/>
        </authorList>
    </citation>
    <scope>NUCLEOTIDE SEQUENCE [LARGE SCALE GENOMIC DNA]</scope>
    <source>
        <strain evidence="6 7">BRCS2</strain>
    </source>
</reference>
<feature type="domain" description="Response regulatory" evidence="5">
    <location>
        <begin position="141"/>
        <end position="254"/>
    </location>
</feature>
<evidence type="ECO:0000256" key="3">
    <source>
        <dbReference type="ARBA" id="ARBA00023163"/>
    </source>
</evidence>
<name>A0A6B8M7B6_9HYPH</name>
<sequence>MNISREIAPHLPYLRRFARALCGSQKSGDAYVVATLEALIADIDAFPSNMSAKVGLYHLFMASWSSIALNVDDRPEDDDETSPAQRNVSLLTPRSRQAFLLRTVEGFSAEDVADILSVSPPEVDALISQAGREIAERVATDVLIIEDEALIAQDIEFIARDLGHQVIGVARTHREAVELAKSRRPGLILADIQLADGSSGLNAVNEMLRSFDCPVIFITAFPERLLTGERPEPAFLISKPYKVDTVKATISQALFFERKATRVA</sequence>
<dbReference type="EMBL" id="CP044331">
    <property type="protein sequence ID" value="QGM97223.1"/>
    <property type="molecule type" value="Genomic_DNA"/>
</dbReference>
<dbReference type="InterPro" id="IPR001789">
    <property type="entry name" value="Sig_transdc_resp-reg_receiver"/>
</dbReference>
<dbReference type="InterPro" id="IPR053866">
    <property type="entry name" value="PhyR_sigma2"/>
</dbReference>
<dbReference type="Gene3D" id="1.10.10.10">
    <property type="entry name" value="Winged helix-like DNA-binding domain superfamily/Winged helix DNA-binding domain"/>
    <property type="match status" value="1"/>
</dbReference>
<dbReference type="NCBIfam" id="NF006623">
    <property type="entry name" value="PRK09191.1"/>
    <property type="match status" value="1"/>
</dbReference>